<dbReference type="Gene3D" id="3.90.1200.10">
    <property type="match status" value="1"/>
</dbReference>
<dbReference type="GeneID" id="95327085"/>
<dbReference type="PANTHER" id="PTHR21310:SF15">
    <property type="entry name" value="AMINOGLYCOSIDE PHOSPHOTRANSFERASE DOMAIN-CONTAINING PROTEIN"/>
    <property type="match status" value="1"/>
</dbReference>
<dbReference type="AlphaFoldDB" id="A0A2A3YJS7"/>
<dbReference type="SUPFAM" id="SSF56112">
    <property type="entry name" value="Protein kinase-like (PK-like)"/>
    <property type="match status" value="1"/>
</dbReference>
<proteinExistence type="predicted"/>
<accession>A0A2A3YJS7</accession>
<dbReference type="PANTHER" id="PTHR21310">
    <property type="entry name" value="AMINOGLYCOSIDE PHOSPHOTRANSFERASE-RELATED-RELATED"/>
    <property type="match status" value="1"/>
</dbReference>
<dbReference type="Proteomes" id="UP000218598">
    <property type="component" value="Unassembled WGS sequence"/>
</dbReference>
<reference evidence="2 3" key="1">
    <citation type="journal article" date="2017" name="Elife">
        <title>Extensive horizontal gene transfer in cheese-associated bacteria.</title>
        <authorList>
            <person name="Bonham K.S."/>
            <person name="Wolfe B.E."/>
            <person name="Dutton R.J."/>
        </authorList>
    </citation>
    <scope>NUCLEOTIDE SEQUENCE [LARGE SCALE GENOMIC DNA]</scope>
    <source>
        <strain evidence="2 3">341_9</strain>
    </source>
</reference>
<evidence type="ECO:0000313" key="3">
    <source>
        <dbReference type="Proteomes" id="UP000218598"/>
    </source>
</evidence>
<protein>
    <submittedName>
        <fullName evidence="2">Aminoglycoside phosphotransferase</fullName>
    </submittedName>
</protein>
<keyword evidence="3" id="KW-1185">Reference proteome</keyword>
<organism evidence="2 3">
    <name type="scientific">Brachybacterium alimentarium</name>
    <dbReference type="NCBI Taxonomy" id="47845"/>
    <lineage>
        <taxon>Bacteria</taxon>
        <taxon>Bacillati</taxon>
        <taxon>Actinomycetota</taxon>
        <taxon>Actinomycetes</taxon>
        <taxon>Micrococcales</taxon>
        <taxon>Dermabacteraceae</taxon>
        <taxon>Brachybacterium</taxon>
    </lineage>
</organism>
<dbReference type="CDD" id="cd05152">
    <property type="entry name" value="MPH2"/>
    <property type="match status" value="1"/>
</dbReference>
<comment type="caution">
    <text evidence="2">The sequence shown here is derived from an EMBL/GenBank/DDBJ whole genome shotgun (WGS) entry which is preliminary data.</text>
</comment>
<dbReference type="InterPro" id="IPR051678">
    <property type="entry name" value="AGP_Transferase"/>
</dbReference>
<dbReference type="Pfam" id="PF01636">
    <property type="entry name" value="APH"/>
    <property type="match status" value="1"/>
</dbReference>
<name>A0A2A3YJS7_9MICO</name>
<sequence>MTSPTPPTDLDDLLELASAHGLELDGSTLRTEEVGLDFRVAFARSGTEDWVLRIPRRSDVLERADVEGRLLETVAPRLDVPVPDWRIHTPQLIAYPLLPGIPGLTVGGDGTLTWNIDMASPAYAASLGDAVAQLHAVDPDIAAATGIDVHSPAEVRENWRRDLDRVAASFEIAPELWDRWNAWVADDSFWPTRTTLTHGEIYPGHTLVQDERISGILDWTTAAIDDPAKDLMFLQVSAPSEAFEIAVEQYVRGGGEVWPRLAEHCTEMFAAGAVGYGIYALQTEDPAHREAAATALNPSTEA</sequence>
<dbReference type="OrthoDB" id="3806873at2"/>
<dbReference type="RefSeq" id="WP_096164469.1">
    <property type="nucleotide sequence ID" value="NZ_BAAAIQ010000022.1"/>
</dbReference>
<dbReference type="InterPro" id="IPR011009">
    <property type="entry name" value="Kinase-like_dom_sf"/>
</dbReference>
<dbReference type="Gene3D" id="3.30.200.20">
    <property type="entry name" value="Phosphorylase Kinase, domain 1"/>
    <property type="match status" value="1"/>
</dbReference>
<feature type="domain" description="Aminoglycoside phosphotransferase" evidence="1">
    <location>
        <begin position="34"/>
        <end position="264"/>
    </location>
</feature>
<dbReference type="EMBL" id="NRGR01000014">
    <property type="protein sequence ID" value="PCC39541.1"/>
    <property type="molecule type" value="Genomic_DNA"/>
</dbReference>
<keyword evidence="2" id="KW-0808">Transferase</keyword>
<dbReference type="GO" id="GO:0016740">
    <property type="term" value="F:transferase activity"/>
    <property type="evidence" value="ECO:0007669"/>
    <property type="project" value="UniProtKB-KW"/>
</dbReference>
<evidence type="ECO:0000259" key="1">
    <source>
        <dbReference type="Pfam" id="PF01636"/>
    </source>
</evidence>
<evidence type="ECO:0000313" key="2">
    <source>
        <dbReference type="EMBL" id="PCC39541.1"/>
    </source>
</evidence>
<dbReference type="InterPro" id="IPR002575">
    <property type="entry name" value="Aminoglycoside_PTrfase"/>
</dbReference>
<gene>
    <name evidence="2" type="ORF">CIK66_08355</name>
</gene>